<dbReference type="AlphaFoldDB" id="A0AAC9FFS1"/>
<dbReference type="Proteomes" id="UP000076088">
    <property type="component" value="Chromosome"/>
</dbReference>
<accession>A0AAC9FFS1</accession>
<dbReference type="RefSeq" id="WP_145923466.1">
    <property type="nucleotide sequence ID" value="NZ_CP009429.1"/>
</dbReference>
<proteinExistence type="predicted"/>
<reference evidence="1 2" key="2">
    <citation type="journal article" date="2016" name="Genome Announc.">
        <title>Complete Genome Sequence of Sphingopyxis macrogoltabida Strain 203N (NBRC 111659), a Polyethylene Glycol Degrader.</title>
        <authorList>
            <person name="Ohtsubo Y."/>
            <person name="Nonoyama S."/>
            <person name="Nagata Y."/>
            <person name="Numata M."/>
            <person name="Tsuchikane K."/>
            <person name="Hosoyama A."/>
            <person name="Yamazoe A."/>
            <person name="Tsuda M."/>
            <person name="Fujita N."/>
            <person name="Kawai F."/>
        </authorList>
    </citation>
    <scope>NUCLEOTIDE SEQUENCE [LARGE SCALE GENOMIC DNA]</scope>
    <source>
        <strain evidence="1 2">203N</strain>
    </source>
</reference>
<keyword evidence="2" id="KW-1185">Reference proteome</keyword>
<evidence type="ECO:0000313" key="2">
    <source>
        <dbReference type="Proteomes" id="UP000076088"/>
    </source>
</evidence>
<dbReference type="EMBL" id="CP013344">
    <property type="protein sequence ID" value="AMU90393.1"/>
    <property type="molecule type" value="Genomic_DNA"/>
</dbReference>
<name>A0AAC9FFS1_SPHMC</name>
<sequence length="78" mass="8107">MASVAPITPQVNKTSALSVARDVQSLLSQAEAVLTLAINDIEGTGNGVNALGAVRGLIELSNTQTEDIEMLLMQEGRA</sequence>
<dbReference type="KEGG" id="smaz:LH19_14735"/>
<evidence type="ECO:0000313" key="1">
    <source>
        <dbReference type="EMBL" id="AMU90393.1"/>
    </source>
</evidence>
<reference evidence="2" key="1">
    <citation type="submission" date="2015-11" db="EMBL/GenBank/DDBJ databases">
        <title>Complete genome sequence of a polyethylene-glycol degrader Sphingopyxis macrogoltabida 203N (NBRC 111659).</title>
        <authorList>
            <person name="Yoshiyuki O."/>
            <person name="Shouta N."/>
            <person name="Nagata Y."/>
            <person name="Numata M."/>
            <person name="Tsuchikane K."/>
            <person name="Hosoyama A."/>
            <person name="Yamazoe A."/>
            <person name="Tsuda M."/>
            <person name="Fujita N."/>
            <person name="Kawai F."/>
        </authorList>
    </citation>
    <scope>NUCLEOTIDE SEQUENCE [LARGE SCALE GENOMIC DNA]</scope>
    <source>
        <strain evidence="2">203N</strain>
    </source>
</reference>
<gene>
    <name evidence="1" type="ORF">ATM17_15310</name>
</gene>
<protein>
    <submittedName>
        <fullName evidence="1">Polyprotein</fullName>
    </submittedName>
</protein>
<organism evidence="1 2">
    <name type="scientific">Sphingopyxis macrogoltabida</name>
    <name type="common">Sphingomonas macrogoltabidus</name>
    <dbReference type="NCBI Taxonomy" id="33050"/>
    <lineage>
        <taxon>Bacteria</taxon>
        <taxon>Pseudomonadati</taxon>
        <taxon>Pseudomonadota</taxon>
        <taxon>Alphaproteobacteria</taxon>
        <taxon>Sphingomonadales</taxon>
        <taxon>Sphingomonadaceae</taxon>
        <taxon>Sphingopyxis</taxon>
    </lineage>
</organism>